<dbReference type="PANTHER" id="PTHR12001">
    <property type="entry name" value="GERANYLGERANYL PYROPHOSPHATE SYNTHASE"/>
    <property type="match status" value="1"/>
</dbReference>
<keyword evidence="1" id="KW-0808">Transferase</keyword>
<evidence type="ECO:0000256" key="3">
    <source>
        <dbReference type="ARBA" id="ARBA00022842"/>
    </source>
</evidence>
<reference evidence="5" key="2">
    <citation type="submission" date="2015-01" db="EMBL/GenBank/DDBJ databases">
        <title>Evolutionary Origins and Diversification of the Mycorrhizal Mutualists.</title>
        <authorList>
            <consortium name="DOE Joint Genome Institute"/>
            <consortium name="Mycorrhizal Genomics Consortium"/>
            <person name="Kohler A."/>
            <person name="Kuo A."/>
            <person name="Nagy L.G."/>
            <person name="Floudas D."/>
            <person name="Copeland A."/>
            <person name="Barry K.W."/>
            <person name="Cichocki N."/>
            <person name="Veneault-Fourrey C."/>
            <person name="LaButti K."/>
            <person name="Lindquist E.A."/>
            <person name="Lipzen A."/>
            <person name="Lundell T."/>
            <person name="Morin E."/>
            <person name="Murat C."/>
            <person name="Riley R."/>
            <person name="Ohm R."/>
            <person name="Sun H."/>
            <person name="Tunlid A."/>
            <person name="Henrissat B."/>
            <person name="Grigoriev I.V."/>
            <person name="Hibbett D.S."/>
            <person name="Martin F."/>
        </authorList>
    </citation>
    <scope>NUCLEOTIDE SEQUENCE [LARGE SCALE GENOMIC DNA]</scope>
    <source>
        <strain evidence="5">Zn</strain>
    </source>
</reference>
<dbReference type="GO" id="GO:0046165">
    <property type="term" value="P:alcohol biosynthetic process"/>
    <property type="evidence" value="ECO:0007669"/>
    <property type="project" value="UniProtKB-ARBA"/>
</dbReference>
<dbReference type="SFLD" id="SFLDS00005">
    <property type="entry name" value="Isoprenoid_Synthase_Type_I"/>
    <property type="match status" value="1"/>
</dbReference>
<dbReference type="InParanoid" id="A0A0C3D179"/>
<dbReference type="InterPro" id="IPR033749">
    <property type="entry name" value="Polyprenyl_synt_CS"/>
</dbReference>
<dbReference type="InterPro" id="IPR008949">
    <property type="entry name" value="Isoprenoid_synthase_dom_sf"/>
</dbReference>
<reference evidence="4 5" key="1">
    <citation type="submission" date="2014-04" db="EMBL/GenBank/DDBJ databases">
        <authorList>
            <consortium name="DOE Joint Genome Institute"/>
            <person name="Kuo A."/>
            <person name="Martino E."/>
            <person name="Perotto S."/>
            <person name="Kohler A."/>
            <person name="Nagy L.G."/>
            <person name="Floudas D."/>
            <person name="Copeland A."/>
            <person name="Barry K.W."/>
            <person name="Cichocki N."/>
            <person name="Veneault-Fourrey C."/>
            <person name="LaButti K."/>
            <person name="Lindquist E.A."/>
            <person name="Lipzen A."/>
            <person name="Lundell T."/>
            <person name="Morin E."/>
            <person name="Murat C."/>
            <person name="Sun H."/>
            <person name="Tunlid A."/>
            <person name="Henrissat B."/>
            <person name="Grigoriev I.V."/>
            <person name="Hibbett D.S."/>
            <person name="Martin F."/>
            <person name="Nordberg H.P."/>
            <person name="Cantor M.N."/>
            <person name="Hua S.X."/>
        </authorList>
    </citation>
    <scope>NUCLEOTIDE SEQUENCE [LARGE SCALE GENOMIC DNA]</scope>
    <source>
        <strain evidence="4 5">Zn</strain>
    </source>
</reference>
<dbReference type="GO" id="GO:0004659">
    <property type="term" value="F:prenyltransferase activity"/>
    <property type="evidence" value="ECO:0007669"/>
    <property type="project" value="InterPro"/>
</dbReference>
<keyword evidence="3" id="KW-0460">Magnesium</keyword>
<accession>A0A0C3D179</accession>
<dbReference type="GO" id="GO:0046872">
    <property type="term" value="F:metal ion binding"/>
    <property type="evidence" value="ECO:0007669"/>
    <property type="project" value="UniProtKB-KW"/>
</dbReference>
<dbReference type="PANTHER" id="PTHR12001:SF72">
    <property type="entry name" value="THIJ_PFPI FAMILY PROTEIN (AFU_ORTHOLOGUE AFUA_3G01210)-RELATED"/>
    <property type="match status" value="1"/>
</dbReference>
<dbReference type="STRING" id="913774.A0A0C3D179"/>
<dbReference type="HOGENOM" id="CLU_014015_10_1_1"/>
<protein>
    <submittedName>
        <fullName evidence="4">Uncharacterized protein</fullName>
    </submittedName>
</protein>
<dbReference type="AlphaFoldDB" id="A0A0C3D179"/>
<dbReference type="EMBL" id="KN832886">
    <property type="protein sequence ID" value="KIM95632.1"/>
    <property type="molecule type" value="Genomic_DNA"/>
</dbReference>
<proteinExistence type="predicted"/>
<sequence>MAVKFTAGESPRKATIQKWMAKNCLEMVNLYGKEGRVLLQNCQSSWLDEWATDAGIQATRFEDYLSQSIRNFAIPALWATTAFSLGVLLTPGESKLIQPLTDIATRIIIQTNDYFSWEVDRIREKNRIFNGIPCLMREHHISEEQAKSRLKSYIMQDEQMYESMLERFYKTHPNLPIHLRKYIAACALCVGGNHHWSAVCSRYNLLKVPDWEQLPEEIAERDAVSAIDEADLNSSALLAAPRYIQSLSSKNIRSKLIDAFNIWFQLPEDRVSIIKGVINDLHNATLILDDIQDESILRRGSSAAHCIFGPAQCINSATYMVVQAATRIHEHHPKTPETMGVFLDGLTKLSIGQSWDLNWKSNLYCPSTAEYMKMIDGKTGAMFKMLVHMMKSMSFSQQWPVANFDRFAQLLGRLYQVRDDFQNLQDPEYTEQKGFCEDLDEGKLSYPVVLTCNSEPIAREIILGIFRRKGNGTQLARSVKIQILNLIQKAGSLEKTWQLVQQLEKEVEDTLSALETALGEPNESLRLITKLLSNIPPP</sequence>
<dbReference type="Pfam" id="PF19086">
    <property type="entry name" value="Terpene_syn_C_2"/>
    <property type="match status" value="1"/>
</dbReference>
<organism evidence="4 5">
    <name type="scientific">Oidiodendron maius (strain Zn)</name>
    <dbReference type="NCBI Taxonomy" id="913774"/>
    <lineage>
        <taxon>Eukaryota</taxon>
        <taxon>Fungi</taxon>
        <taxon>Dikarya</taxon>
        <taxon>Ascomycota</taxon>
        <taxon>Pezizomycotina</taxon>
        <taxon>Leotiomycetes</taxon>
        <taxon>Leotiomycetes incertae sedis</taxon>
        <taxon>Myxotrichaceae</taxon>
        <taxon>Oidiodendron</taxon>
    </lineage>
</organism>
<dbReference type="SUPFAM" id="SSF48576">
    <property type="entry name" value="Terpenoid synthases"/>
    <property type="match status" value="2"/>
</dbReference>
<evidence type="ECO:0000313" key="4">
    <source>
        <dbReference type="EMBL" id="KIM95632.1"/>
    </source>
</evidence>
<evidence type="ECO:0000256" key="2">
    <source>
        <dbReference type="ARBA" id="ARBA00022723"/>
    </source>
</evidence>
<name>A0A0C3D179_OIDMZ</name>
<evidence type="ECO:0000256" key="1">
    <source>
        <dbReference type="ARBA" id="ARBA00022679"/>
    </source>
</evidence>
<keyword evidence="5" id="KW-1185">Reference proteome</keyword>
<dbReference type="GO" id="GO:0043386">
    <property type="term" value="P:mycotoxin biosynthetic process"/>
    <property type="evidence" value="ECO:0007669"/>
    <property type="project" value="UniProtKB-ARBA"/>
</dbReference>
<dbReference type="Gene3D" id="1.10.600.10">
    <property type="entry name" value="Farnesyl Diphosphate Synthase"/>
    <property type="match status" value="2"/>
</dbReference>
<dbReference type="Proteomes" id="UP000054321">
    <property type="component" value="Unassembled WGS sequence"/>
</dbReference>
<dbReference type="PROSITE" id="PS00444">
    <property type="entry name" value="POLYPRENYL_SYNTHASE_2"/>
    <property type="match status" value="1"/>
</dbReference>
<gene>
    <name evidence="4" type="ORF">OIDMADRAFT_133633</name>
</gene>
<dbReference type="PROSITE" id="PS00723">
    <property type="entry name" value="POLYPRENYL_SYNTHASE_1"/>
    <property type="match status" value="1"/>
</dbReference>
<dbReference type="InterPro" id="IPR000092">
    <property type="entry name" value="Polyprenyl_synt"/>
</dbReference>
<dbReference type="GO" id="GO:0008299">
    <property type="term" value="P:isoprenoid biosynthetic process"/>
    <property type="evidence" value="ECO:0007669"/>
    <property type="project" value="InterPro"/>
</dbReference>
<keyword evidence="2" id="KW-0479">Metal-binding</keyword>
<dbReference type="Pfam" id="PF00348">
    <property type="entry name" value="polyprenyl_synt"/>
    <property type="match status" value="1"/>
</dbReference>
<evidence type="ECO:0000313" key="5">
    <source>
        <dbReference type="Proteomes" id="UP000054321"/>
    </source>
</evidence>
<dbReference type="OrthoDB" id="6921389at2759"/>